<dbReference type="AlphaFoldDB" id="A0A928VRU5"/>
<dbReference type="GO" id="GO:0016020">
    <property type="term" value="C:membrane"/>
    <property type="evidence" value="ECO:0007669"/>
    <property type="project" value="GOC"/>
</dbReference>
<dbReference type="RefSeq" id="WP_264325850.1">
    <property type="nucleotide sequence ID" value="NZ_JADEXQ010000050.1"/>
</dbReference>
<comment type="caution">
    <text evidence="1">The sequence shown here is derived from an EMBL/GenBank/DDBJ whole genome shotgun (WGS) entry which is preliminary data.</text>
</comment>
<dbReference type="EMBL" id="JADEXQ010000050">
    <property type="protein sequence ID" value="MBE9031019.1"/>
    <property type="molecule type" value="Genomic_DNA"/>
</dbReference>
<accession>A0A928VRU5</accession>
<dbReference type="Proteomes" id="UP000625316">
    <property type="component" value="Unassembled WGS sequence"/>
</dbReference>
<sequence>MQASNQIVRGLWVGSELSIMEQLSIRSFLANGHHYQLYVYEDVKNIPPGTQVMDANCILPIERVFTYQHGAEKGSYSGFADEFRLHLLSQKGGWWADLDVVCLKPFDFRSAYVIASSYEGQWGSPAINCVMKMPAKSCLASYLCREAQRYDPQQIRFTETGPRLLQKAIERLELHSTVVDHETFCAISWRSVRQKIVYDESNTLVLRATHWAKDYVRSILKPEMSVDRLRGNAYAIHLWSEIWRREQLDKNGTYHPTCLYERLKNRYL</sequence>
<name>A0A928VRU5_9CYAN</name>
<evidence type="ECO:0000313" key="1">
    <source>
        <dbReference type="EMBL" id="MBE9031019.1"/>
    </source>
</evidence>
<protein>
    <recommendedName>
        <fullName evidence="3">Alpha 1,4-glycosyltransferase domain-containing protein</fullName>
    </recommendedName>
</protein>
<dbReference type="GO" id="GO:0016758">
    <property type="term" value="F:hexosyltransferase activity"/>
    <property type="evidence" value="ECO:0007669"/>
    <property type="project" value="TreeGrafter"/>
</dbReference>
<keyword evidence="2" id="KW-1185">Reference proteome</keyword>
<dbReference type="Gene3D" id="3.90.550.20">
    <property type="match status" value="1"/>
</dbReference>
<evidence type="ECO:0008006" key="3">
    <source>
        <dbReference type="Google" id="ProtNLM"/>
    </source>
</evidence>
<dbReference type="InterPro" id="IPR051981">
    <property type="entry name" value="Glycosyltransf_32"/>
</dbReference>
<dbReference type="GO" id="GO:0006688">
    <property type="term" value="P:glycosphingolipid biosynthetic process"/>
    <property type="evidence" value="ECO:0007669"/>
    <property type="project" value="TreeGrafter"/>
</dbReference>
<organism evidence="1 2">
    <name type="scientific">Romeriopsis navalis LEGE 11480</name>
    <dbReference type="NCBI Taxonomy" id="2777977"/>
    <lineage>
        <taxon>Bacteria</taxon>
        <taxon>Bacillati</taxon>
        <taxon>Cyanobacteriota</taxon>
        <taxon>Cyanophyceae</taxon>
        <taxon>Leptolyngbyales</taxon>
        <taxon>Leptolyngbyaceae</taxon>
        <taxon>Romeriopsis</taxon>
        <taxon>Romeriopsis navalis</taxon>
    </lineage>
</organism>
<dbReference type="PANTHER" id="PTHR12042:SF21">
    <property type="entry name" value="ALPHA1,4-GALACTOSYLTRANSFERASE 1-RELATED"/>
    <property type="match status" value="1"/>
</dbReference>
<dbReference type="SUPFAM" id="SSF53448">
    <property type="entry name" value="Nucleotide-diphospho-sugar transferases"/>
    <property type="match status" value="1"/>
</dbReference>
<evidence type="ECO:0000313" key="2">
    <source>
        <dbReference type="Proteomes" id="UP000625316"/>
    </source>
</evidence>
<reference evidence="1" key="1">
    <citation type="submission" date="2020-10" db="EMBL/GenBank/DDBJ databases">
        <authorList>
            <person name="Castelo-Branco R."/>
            <person name="Eusebio N."/>
            <person name="Adriana R."/>
            <person name="Vieira A."/>
            <person name="Brugerolle De Fraissinette N."/>
            <person name="Rezende De Castro R."/>
            <person name="Schneider M.P."/>
            <person name="Vasconcelos V."/>
            <person name="Leao P.N."/>
        </authorList>
    </citation>
    <scope>NUCLEOTIDE SEQUENCE</scope>
    <source>
        <strain evidence="1">LEGE 11480</strain>
    </source>
</reference>
<dbReference type="InterPro" id="IPR029044">
    <property type="entry name" value="Nucleotide-diphossugar_trans"/>
</dbReference>
<gene>
    <name evidence="1" type="ORF">IQ266_14895</name>
</gene>
<proteinExistence type="predicted"/>
<dbReference type="PANTHER" id="PTHR12042">
    <property type="entry name" value="LACTOSYLCERAMIDE 4-ALPHA-GALACTOSYLTRANSFERASE ALPHA- 1,4-GALACTOSYLTRANSFERASE"/>
    <property type="match status" value="1"/>
</dbReference>